<sequence length="504" mass="59455">MNQYSTLSSNSSKLLKLNYLLQNSAQIQNNPVCSKWFQIEEFGKNWGEKIDLRQTDSDQVKNLQLLQEKPKELSKDLSVYLSIIEKPVNLLFSIDQFLFEFSKKTYQQKKTGEFFQQLKERKKLSLFYGHLTRKQIIHLFSRVQKTKGSFSKNIFSVLERRLDVVIFRSGLTKTIPEARQFIKHRKVLVNSTPVTISSYLVNPGDTISMKPETIAGIRNQFLNLSSKLSPFGNKIEQTKAHPKIWSDFYSKFKKILEISETQKKRNQNFQSLKICNLLIFLVCTRIKLRSFWAVKKDFTYFSRNQLFTPFIENQGKPFSVNKEKNLIVLKSKSNFSSISGSTQFSSPKKPLNFSKQSYKFSYPNGGSLQKKPVIWERKFINLKERKFLPSKSLRIQKEKHGVNLFNLKKRNLTLYRNSFLYFLNSLENYNKFSRLISLNVKKWLFKKSIFQQNSFFFKTLNFKTVKPIHLEISYNLLTIIYLYSPQRLNFPFSIDLDLIKRSLR</sequence>
<geneLocation type="mitochondrion" evidence="8"/>
<dbReference type="Gene3D" id="1.10.1050.10">
    <property type="entry name" value="Ribosomal Protein S4 Delta 41, Chain A, domain 1"/>
    <property type="match status" value="1"/>
</dbReference>
<organism evidence="8">
    <name type="scientific">Chlorella heliozoae</name>
    <dbReference type="NCBI Taxonomy" id="554066"/>
    <lineage>
        <taxon>Eukaryota</taxon>
        <taxon>Viridiplantae</taxon>
        <taxon>Chlorophyta</taxon>
        <taxon>core chlorophytes</taxon>
        <taxon>Trebouxiophyceae</taxon>
        <taxon>Chlorellales</taxon>
        <taxon>Chlorellaceae</taxon>
        <taxon>Chlorella clade</taxon>
        <taxon>Chlorella</taxon>
    </lineage>
</organism>
<keyword evidence="2 6" id="KW-0699">rRNA-binding</keyword>
<dbReference type="InterPro" id="IPR018079">
    <property type="entry name" value="Ribosomal_uS4_CS"/>
</dbReference>
<evidence type="ECO:0000256" key="3">
    <source>
        <dbReference type="ARBA" id="ARBA00022884"/>
    </source>
</evidence>
<dbReference type="Pfam" id="PF01479">
    <property type="entry name" value="S4"/>
    <property type="match status" value="1"/>
</dbReference>
<keyword evidence="8" id="KW-0496">Mitochondrion</keyword>
<keyword evidence="5" id="KW-0687">Ribonucleoprotein</keyword>
<dbReference type="SUPFAM" id="SSF55174">
    <property type="entry name" value="Alpha-L RNA-binding motif"/>
    <property type="match status" value="1"/>
</dbReference>
<dbReference type="InterPro" id="IPR002942">
    <property type="entry name" value="S4_RNA-bd"/>
</dbReference>
<evidence type="ECO:0000259" key="7">
    <source>
        <dbReference type="SMART" id="SM00363"/>
    </source>
</evidence>
<evidence type="ECO:0000256" key="6">
    <source>
        <dbReference type="PROSITE-ProRule" id="PRU00182"/>
    </source>
</evidence>
<dbReference type="CDD" id="cd00165">
    <property type="entry name" value="S4"/>
    <property type="match status" value="1"/>
</dbReference>
<dbReference type="GO" id="GO:0003735">
    <property type="term" value="F:structural constituent of ribosome"/>
    <property type="evidence" value="ECO:0007669"/>
    <property type="project" value="TreeGrafter"/>
</dbReference>
<reference evidence="8" key="1">
    <citation type="journal article" date="2017" name="Sci. Rep.">
        <title>Multiple origins of endosymbionts in Chlorellaceae with no reductive effects on the plastid or mitochondrial genomes.</title>
        <authorList>
            <person name="Fan W."/>
            <person name="Guo W."/>
            <person name="Van Etten J.L."/>
            <person name="Mower J.P."/>
        </authorList>
    </citation>
    <scope>NUCLEOTIDE SEQUENCE</scope>
</reference>
<dbReference type="PROSITE" id="PS50889">
    <property type="entry name" value="S4"/>
    <property type="match status" value="1"/>
</dbReference>
<evidence type="ECO:0000256" key="2">
    <source>
        <dbReference type="ARBA" id="ARBA00022730"/>
    </source>
</evidence>
<dbReference type="InterPro" id="IPR022801">
    <property type="entry name" value="Ribosomal_uS4"/>
</dbReference>
<keyword evidence="4 8" id="KW-0689">Ribosomal protein</keyword>
<protein>
    <submittedName>
        <fullName evidence="8">30S ribosomal protein S4</fullName>
    </submittedName>
</protein>
<keyword evidence="3 6" id="KW-0694">RNA-binding</keyword>
<proteinExistence type="inferred from homology"/>
<feature type="domain" description="RNA-binding S4" evidence="7">
    <location>
        <begin position="160"/>
        <end position="218"/>
    </location>
</feature>
<dbReference type="GO" id="GO:0019843">
    <property type="term" value="F:rRNA binding"/>
    <property type="evidence" value="ECO:0007669"/>
    <property type="project" value="UniProtKB-KW"/>
</dbReference>
<accession>A0A2I4S6M1</accession>
<dbReference type="GO" id="GO:0042274">
    <property type="term" value="P:ribosomal small subunit biogenesis"/>
    <property type="evidence" value="ECO:0007669"/>
    <property type="project" value="TreeGrafter"/>
</dbReference>
<dbReference type="Gene3D" id="3.10.290.10">
    <property type="entry name" value="RNA-binding S4 domain"/>
    <property type="match status" value="1"/>
</dbReference>
<dbReference type="PROSITE" id="PS00632">
    <property type="entry name" value="RIBOSOMAL_S4"/>
    <property type="match status" value="1"/>
</dbReference>
<dbReference type="InterPro" id="IPR036986">
    <property type="entry name" value="S4_RNA-bd_sf"/>
</dbReference>
<comment type="similarity">
    <text evidence="1">Belongs to the universal ribosomal protein uS4 family.</text>
</comment>
<name>A0A2I4S6M1_9CHLO</name>
<gene>
    <name evidence="8" type="primary">rps4</name>
</gene>
<dbReference type="EMBL" id="KY629615">
    <property type="protein sequence ID" value="AST08693.1"/>
    <property type="molecule type" value="Genomic_DNA"/>
</dbReference>
<dbReference type="AlphaFoldDB" id="A0A2I4S6M1"/>
<evidence type="ECO:0000256" key="5">
    <source>
        <dbReference type="ARBA" id="ARBA00023274"/>
    </source>
</evidence>
<dbReference type="PANTHER" id="PTHR11831">
    <property type="entry name" value="30S 40S RIBOSOMAL PROTEIN"/>
    <property type="match status" value="1"/>
</dbReference>
<evidence type="ECO:0000256" key="4">
    <source>
        <dbReference type="ARBA" id="ARBA00022980"/>
    </source>
</evidence>
<evidence type="ECO:0000313" key="8">
    <source>
        <dbReference type="EMBL" id="AST08693.1"/>
    </source>
</evidence>
<evidence type="ECO:0000256" key="1">
    <source>
        <dbReference type="ARBA" id="ARBA00007465"/>
    </source>
</evidence>
<dbReference type="SMART" id="SM00363">
    <property type="entry name" value="S4"/>
    <property type="match status" value="1"/>
</dbReference>
<dbReference type="PANTHER" id="PTHR11831:SF30">
    <property type="entry name" value="SMALL RIBOSOMAL SUBUNIT PROTEIN US4M"/>
    <property type="match status" value="1"/>
</dbReference>
<dbReference type="GO" id="GO:0015935">
    <property type="term" value="C:small ribosomal subunit"/>
    <property type="evidence" value="ECO:0007669"/>
    <property type="project" value="TreeGrafter"/>
</dbReference>